<dbReference type="PANTHER" id="PTHR43081">
    <property type="entry name" value="ADENYLATE CYCLASE, TERMINAL-DIFFERENTIATION SPECIFIC-RELATED"/>
    <property type="match status" value="1"/>
</dbReference>
<dbReference type="Pfam" id="PF00211">
    <property type="entry name" value="Guanylate_cyc"/>
    <property type="match status" value="1"/>
</dbReference>
<accession>A0A0L0FMN2</accession>
<dbReference type="InterPro" id="IPR029787">
    <property type="entry name" value="Nucleotide_cyclase"/>
</dbReference>
<proteinExistence type="predicted"/>
<dbReference type="STRING" id="667725.A0A0L0FMN2"/>
<dbReference type="GeneID" id="25910049"/>
<dbReference type="SUPFAM" id="SSF55073">
    <property type="entry name" value="Nucleotide cyclase"/>
    <property type="match status" value="1"/>
</dbReference>
<dbReference type="OrthoDB" id="60033at2759"/>
<gene>
    <name evidence="2" type="ORF">SARC_09545</name>
</gene>
<sequence>MSQVISETEGVVDKYIGDGIMALWNAPYTVIDHPSKACEAALLCKSRLETLKADWKRRGYPEMRMRVGIHTGNAIVGNFGSVDRLNYTALGDNVNLASIDLADLYTEAFELYMDRQFEMAAVLFVEYLESNANDKAAETHLKACRHYVLNPPDSSWDGTRRMNTK</sequence>
<dbReference type="CDD" id="cd07302">
    <property type="entry name" value="CHD"/>
    <property type="match status" value="1"/>
</dbReference>
<organism evidence="2 3">
    <name type="scientific">Sphaeroforma arctica JP610</name>
    <dbReference type="NCBI Taxonomy" id="667725"/>
    <lineage>
        <taxon>Eukaryota</taxon>
        <taxon>Ichthyosporea</taxon>
        <taxon>Ichthyophonida</taxon>
        <taxon>Sphaeroforma</taxon>
    </lineage>
</organism>
<dbReference type="GO" id="GO:0035556">
    <property type="term" value="P:intracellular signal transduction"/>
    <property type="evidence" value="ECO:0007669"/>
    <property type="project" value="InterPro"/>
</dbReference>
<dbReference type="PANTHER" id="PTHR43081:SF1">
    <property type="entry name" value="ADENYLATE CYCLASE, TERMINAL-DIFFERENTIATION SPECIFIC"/>
    <property type="match status" value="1"/>
</dbReference>
<dbReference type="GO" id="GO:0006171">
    <property type="term" value="P:cAMP biosynthetic process"/>
    <property type="evidence" value="ECO:0007669"/>
    <property type="project" value="TreeGrafter"/>
</dbReference>
<evidence type="ECO:0000313" key="3">
    <source>
        <dbReference type="Proteomes" id="UP000054560"/>
    </source>
</evidence>
<dbReference type="Gene3D" id="3.30.70.1230">
    <property type="entry name" value="Nucleotide cyclase"/>
    <property type="match status" value="1"/>
</dbReference>
<dbReference type="EMBL" id="KQ242578">
    <property type="protein sequence ID" value="KNC78012.1"/>
    <property type="molecule type" value="Genomic_DNA"/>
</dbReference>
<dbReference type="Proteomes" id="UP000054560">
    <property type="component" value="Unassembled WGS sequence"/>
</dbReference>
<dbReference type="RefSeq" id="XP_014151914.1">
    <property type="nucleotide sequence ID" value="XM_014296439.1"/>
</dbReference>
<dbReference type="AlphaFoldDB" id="A0A0L0FMN2"/>
<protein>
    <recommendedName>
        <fullName evidence="1">Guanylate cyclase domain-containing protein</fullName>
    </recommendedName>
</protein>
<dbReference type="PROSITE" id="PS50125">
    <property type="entry name" value="GUANYLATE_CYCLASE_2"/>
    <property type="match status" value="1"/>
</dbReference>
<evidence type="ECO:0000259" key="1">
    <source>
        <dbReference type="PROSITE" id="PS50125"/>
    </source>
</evidence>
<dbReference type="InterPro" id="IPR001054">
    <property type="entry name" value="A/G_cyclase"/>
</dbReference>
<keyword evidence="3" id="KW-1185">Reference proteome</keyword>
<name>A0A0L0FMN2_9EUKA</name>
<feature type="domain" description="Guanylate cyclase" evidence="1">
    <location>
        <begin position="1"/>
        <end position="98"/>
    </location>
</feature>
<reference evidence="2 3" key="1">
    <citation type="submission" date="2011-02" db="EMBL/GenBank/DDBJ databases">
        <title>The Genome Sequence of Sphaeroforma arctica JP610.</title>
        <authorList>
            <consortium name="The Broad Institute Genome Sequencing Platform"/>
            <person name="Russ C."/>
            <person name="Cuomo C."/>
            <person name="Young S.K."/>
            <person name="Zeng Q."/>
            <person name="Gargeya S."/>
            <person name="Alvarado L."/>
            <person name="Berlin A."/>
            <person name="Chapman S.B."/>
            <person name="Chen Z."/>
            <person name="Freedman E."/>
            <person name="Gellesch M."/>
            <person name="Goldberg J."/>
            <person name="Griggs A."/>
            <person name="Gujja S."/>
            <person name="Heilman E."/>
            <person name="Heiman D."/>
            <person name="Howarth C."/>
            <person name="Mehta T."/>
            <person name="Neiman D."/>
            <person name="Pearson M."/>
            <person name="Roberts A."/>
            <person name="Saif S."/>
            <person name="Shea T."/>
            <person name="Shenoy N."/>
            <person name="Sisk P."/>
            <person name="Stolte C."/>
            <person name="Sykes S."/>
            <person name="White J."/>
            <person name="Yandava C."/>
            <person name="Burger G."/>
            <person name="Gray M.W."/>
            <person name="Holland P.W.H."/>
            <person name="King N."/>
            <person name="Lang F.B.F."/>
            <person name="Roger A.J."/>
            <person name="Ruiz-Trillo I."/>
            <person name="Haas B."/>
            <person name="Nusbaum C."/>
            <person name="Birren B."/>
        </authorList>
    </citation>
    <scope>NUCLEOTIDE SEQUENCE [LARGE SCALE GENOMIC DNA]</scope>
    <source>
        <strain evidence="2 3">JP610</strain>
    </source>
</reference>
<dbReference type="InterPro" id="IPR050697">
    <property type="entry name" value="Adenylyl/Guanylyl_Cyclase_3/4"/>
</dbReference>
<evidence type="ECO:0000313" key="2">
    <source>
        <dbReference type="EMBL" id="KNC78012.1"/>
    </source>
</evidence>